<dbReference type="GeneID" id="120259382"/>
<organism evidence="2 4">
    <name type="scientific">Dioscorea cayennensis subsp. rotundata</name>
    <name type="common">White Guinea yam</name>
    <name type="synonym">Dioscorea rotundata</name>
    <dbReference type="NCBI Taxonomy" id="55577"/>
    <lineage>
        <taxon>Eukaryota</taxon>
        <taxon>Viridiplantae</taxon>
        <taxon>Streptophyta</taxon>
        <taxon>Embryophyta</taxon>
        <taxon>Tracheophyta</taxon>
        <taxon>Spermatophyta</taxon>
        <taxon>Magnoliopsida</taxon>
        <taxon>Liliopsida</taxon>
        <taxon>Dioscoreales</taxon>
        <taxon>Dioscoreaceae</taxon>
        <taxon>Dioscorea</taxon>
    </lineage>
</organism>
<feature type="region of interest" description="Disordered" evidence="1">
    <location>
        <begin position="206"/>
        <end position="230"/>
    </location>
</feature>
<evidence type="ECO:0000313" key="2">
    <source>
        <dbReference type="Proteomes" id="UP001515500"/>
    </source>
</evidence>
<keyword evidence="2" id="KW-1185">Reference proteome</keyword>
<dbReference type="AlphaFoldDB" id="A0AB40B6M7"/>
<dbReference type="GO" id="GO:0010099">
    <property type="term" value="P:regulation of photomorphogenesis"/>
    <property type="evidence" value="ECO:0007669"/>
    <property type="project" value="InterPro"/>
</dbReference>
<accession>A0AB40B6M7</accession>
<reference evidence="3 4" key="1">
    <citation type="submission" date="2025-04" db="UniProtKB">
        <authorList>
            <consortium name="RefSeq"/>
        </authorList>
    </citation>
    <scope>IDENTIFICATION</scope>
</reference>
<dbReference type="PANTHER" id="PTHR36062:SF1">
    <property type="entry name" value="OS01G0687300 PROTEIN"/>
    <property type="match status" value="1"/>
</dbReference>
<evidence type="ECO:0000313" key="3">
    <source>
        <dbReference type="RefSeq" id="XP_039122905.1"/>
    </source>
</evidence>
<protein>
    <submittedName>
        <fullName evidence="3 4">Uncharacterized protein LOC120259382</fullName>
    </submittedName>
</protein>
<evidence type="ECO:0000256" key="1">
    <source>
        <dbReference type="SAM" id="MobiDB-lite"/>
    </source>
</evidence>
<feature type="region of interest" description="Disordered" evidence="1">
    <location>
        <begin position="502"/>
        <end position="526"/>
    </location>
</feature>
<sequence length="715" mass="80558">MSSDTVGQNDADGNVNIALKRAKIKGSQHPYSSQWMDHWMQSRSNSTSQIRKGFTVPGTGNNSEFREAKMLSIEVMRSKITEYRDVCRSEPGKKYVNSDIHSEKGIADDKKIYSLRNNEDASADWKKFSACHFPRSENMNFEGNHFPMFDINRKIEHILSSKKKSKCDTVAIRTAESQFWDCESVLASHAVKFASEEHRFQIWSTAESTDHGTSSSKSAEDSPSDHVDHSGPVFNYHRLNMAAPMYTSKQVSPLSSRPPCDIVNKETYRTFLEYDQYNSCKRLPFPPCLPSEMKDDNQMEGRSTSQFKNKTVQLRTTCYQDGISFPILIHERDKEILSDSNKVSPSLDCEPGLIKFSDFRSPNQHKMLKFSDSTRYFPLIQNMGINLSGGGKIIQEPINSAASKEAASVEAIALSAMSQSHERRPMSLKLLENSISSEDQDRSGINPNTVKNQLESSVKTKRIHSDARQSPAHTAGVNSSRPQKQTYSLVKEAIVRHAESDLPRVNQHLKDSEIRESSTSKTESMDEDHILCHVEKMDNLESTRPVESSFCLESSNRWVKRLRHDPSEYFAHGTKRLKVADALGTGKGCPLYNGVLNCKGSSSDLSPSSKEQNESDKAVVLKEKGECSSKEHTKAVNSWVRRWCYSSQQTTTPQVTQTVPVHTKMGDTNTMPERTKVKQLPSLAAMALMGRSVSSFRRCEFQRRGSSVVWNTEQP</sequence>
<dbReference type="PANTHER" id="PTHR36062">
    <property type="entry name" value="OS01G0687300 PROTEIN"/>
    <property type="match status" value="1"/>
</dbReference>
<proteinExistence type="predicted"/>
<name>A0AB40B6M7_DIOCR</name>
<evidence type="ECO:0000313" key="4">
    <source>
        <dbReference type="RefSeq" id="XP_039122906.1"/>
    </source>
</evidence>
<feature type="compositionally biased region" description="Basic and acidic residues" evidence="1">
    <location>
        <begin position="218"/>
        <end position="229"/>
    </location>
</feature>
<feature type="region of interest" description="Disordered" evidence="1">
    <location>
        <begin position="435"/>
        <end position="484"/>
    </location>
</feature>
<dbReference type="RefSeq" id="XP_039122906.1">
    <property type="nucleotide sequence ID" value="XM_039266972.1"/>
</dbReference>
<dbReference type="InterPro" id="IPR037476">
    <property type="entry name" value="PCH1"/>
</dbReference>
<dbReference type="RefSeq" id="XP_039122905.1">
    <property type="nucleotide sequence ID" value="XM_039266971.1"/>
</dbReference>
<gene>
    <name evidence="3 4" type="primary">LOC120259382</name>
</gene>
<dbReference type="Proteomes" id="UP001515500">
    <property type="component" value="Chromosome 4"/>
</dbReference>
<feature type="compositionally biased region" description="Polar residues" evidence="1">
    <location>
        <begin position="435"/>
        <end position="457"/>
    </location>
</feature>